<organism evidence="4 5">
    <name type="scientific">Hyphopichia burtonii NRRL Y-1933</name>
    <dbReference type="NCBI Taxonomy" id="984485"/>
    <lineage>
        <taxon>Eukaryota</taxon>
        <taxon>Fungi</taxon>
        <taxon>Dikarya</taxon>
        <taxon>Ascomycota</taxon>
        <taxon>Saccharomycotina</taxon>
        <taxon>Pichiomycetes</taxon>
        <taxon>Debaryomycetaceae</taxon>
        <taxon>Hyphopichia</taxon>
    </lineage>
</organism>
<dbReference type="Gene3D" id="2.170.150.10">
    <property type="entry name" value="Metal Binding Protein, Guanine Nucleotide Exchange Factor, Chain A"/>
    <property type="match status" value="1"/>
</dbReference>
<keyword evidence="1" id="KW-0813">Transport</keyword>
<name>A0A1E4RJB0_9ASCO</name>
<keyword evidence="2" id="KW-0344">Guanine-nucleotide releasing factor</keyword>
<evidence type="ECO:0000256" key="2">
    <source>
        <dbReference type="ARBA" id="ARBA00022658"/>
    </source>
</evidence>
<dbReference type="GO" id="GO:0005085">
    <property type="term" value="F:guanyl-nucleotide exchange factor activity"/>
    <property type="evidence" value="ECO:0007669"/>
    <property type="project" value="UniProtKB-KW"/>
</dbReference>
<dbReference type="GO" id="GO:0008270">
    <property type="term" value="F:zinc ion binding"/>
    <property type="evidence" value="ECO:0007669"/>
    <property type="project" value="TreeGrafter"/>
</dbReference>
<dbReference type="STRING" id="984485.A0A1E4RJB0"/>
<dbReference type="GO" id="GO:0007264">
    <property type="term" value="P:small GTPase-mediated signal transduction"/>
    <property type="evidence" value="ECO:0007669"/>
    <property type="project" value="InterPro"/>
</dbReference>
<evidence type="ECO:0000313" key="4">
    <source>
        <dbReference type="EMBL" id="ODV67175.1"/>
    </source>
</evidence>
<evidence type="ECO:0000313" key="5">
    <source>
        <dbReference type="Proteomes" id="UP000095085"/>
    </source>
</evidence>
<dbReference type="PROSITE" id="PS51796">
    <property type="entry name" value="MSS4"/>
    <property type="match status" value="1"/>
</dbReference>
<dbReference type="InterPro" id="IPR011323">
    <property type="entry name" value="Mss4/transl-control_tumour"/>
</dbReference>
<dbReference type="OrthoDB" id="30840at2759"/>
<accession>A0A1E4RJB0</accession>
<dbReference type="PANTHER" id="PTHR13276">
    <property type="entry name" value="GUANINE NUCLEOTIDE EXCHANGE FACTOR MSS4"/>
    <property type="match status" value="1"/>
</dbReference>
<dbReference type="GO" id="GO:0005829">
    <property type="term" value="C:cytosol"/>
    <property type="evidence" value="ECO:0007669"/>
    <property type="project" value="TreeGrafter"/>
</dbReference>
<reference evidence="5" key="1">
    <citation type="submission" date="2016-05" db="EMBL/GenBank/DDBJ databases">
        <title>Comparative genomics of biotechnologically important yeasts.</title>
        <authorList>
            <consortium name="DOE Joint Genome Institute"/>
            <person name="Riley R."/>
            <person name="Haridas S."/>
            <person name="Wolfe K.H."/>
            <person name="Lopes M.R."/>
            <person name="Hittinger C.T."/>
            <person name="Goker M."/>
            <person name="Salamov A."/>
            <person name="Wisecaver J."/>
            <person name="Long T.M."/>
            <person name="Aerts A.L."/>
            <person name="Barry K."/>
            <person name="Choi C."/>
            <person name="Clum A."/>
            <person name="Coughlan A.Y."/>
            <person name="Deshpande S."/>
            <person name="Douglass A.P."/>
            <person name="Hanson S.J."/>
            <person name="Klenk H.-P."/>
            <person name="Labutti K."/>
            <person name="Lapidus A."/>
            <person name="Lindquist E."/>
            <person name="Lipzen A."/>
            <person name="Meier-Kolthoff J.P."/>
            <person name="Ohm R.A."/>
            <person name="Otillar R.P."/>
            <person name="Pangilinan J."/>
            <person name="Peng Y."/>
            <person name="Rokas A."/>
            <person name="Rosa C.A."/>
            <person name="Scheuner C."/>
            <person name="Sibirny A.A."/>
            <person name="Slot J.C."/>
            <person name="Stielow J.B."/>
            <person name="Sun H."/>
            <person name="Kurtzman C.P."/>
            <person name="Blackwell M."/>
            <person name="Grigoriev I.V."/>
            <person name="Jeffries T.W."/>
        </authorList>
    </citation>
    <scope>NUCLEOTIDE SEQUENCE [LARGE SCALE GENOMIC DNA]</scope>
    <source>
        <strain evidence="5">NRRL Y-1933</strain>
    </source>
</reference>
<dbReference type="EMBL" id="KV454541">
    <property type="protein sequence ID" value="ODV67175.1"/>
    <property type="molecule type" value="Genomic_DNA"/>
</dbReference>
<sequence length="152" mass="17438">MEYKEYHEIEYDHYGGDIIIRCPFEMCHARVIPLATVRGTEILIQNSPDMLQIKDNHAVPTPTNGNIQFYKVNDVWDFDNIGVSKPANDLKQPIIKDSQDSEPIEFKIERLLVCSECDKGPLGFAGHQDNNTDVKSLKYFLSCKSVLYEVRD</sequence>
<evidence type="ECO:0000256" key="1">
    <source>
        <dbReference type="ARBA" id="ARBA00022448"/>
    </source>
</evidence>
<keyword evidence="5" id="KW-1185">Reference proteome</keyword>
<dbReference type="SUPFAM" id="SSF51316">
    <property type="entry name" value="Mss4-like"/>
    <property type="match status" value="1"/>
</dbReference>
<evidence type="ECO:0000256" key="3">
    <source>
        <dbReference type="ARBA" id="ARBA00022927"/>
    </source>
</evidence>
<gene>
    <name evidence="4" type="ORF">HYPBUDRAFT_153070</name>
</gene>
<dbReference type="PANTHER" id="PTHR13276:SF0">
    <property type="entry name" value="GUANINE NUCLEOTIDE EXCHANGE FACTOR MSS4"/>
    <property type="match status" value="1"/>
</dbReference>
<dbReference type="Pfam" id="PF04421">
    <property type="entry name" value="Mss4"/>
    <property type="match status" value="1"/>
</dbReference>
<proteinExistence type="predicted"/>
<dbReference type="InterPro" id="IPR011057">
    <property type="entry name" value="Mss4-like_sf"/>
</dbReference>
<keyword evidence="3" id="KW-0653">Protein transport</keyword>
<dbReference type="InterPro" id="IPR007515">
    <property type="entry name" value="Mss4"/>
</dbReference>
<dbReference type="GeneID" id="30995903"/>
<dbReference type="GO" id="GO:0006892">
    <property type="term" value="P:post-Golgi vesicle-mediated transport"/>
    <property type="evidence" value="ECO:0007669"/>
    <property type="project" value="TreeGrafter"/>
</dbReference>
<dbReference type="Proteomes" id="UP000095085">
    <property type="component" value="Unassembled WGS sequence"/>
</dbReference>
<protein>
    <submittedName>
        <fullName evidence="4">Mss4-like protein</fullName>
    </submittedName>
</protein>
<dbReference type="RefSeq" id="XP_020076242.1">
    <property type="nucleotide sequence ID" value="XM_020221354.1"/>
</dbReference>
<dbReference type="GO" id="GO:0016020">
    <property type="term" value="C:membrane"/>
    <property type="evidence" value="ECO:0007669"/>
    <property type="project" value="TreeGrafter"/>
</dbReference>
<dbReference type="GO" id="GO:0015031">
    <property type="term" value="P:protein transport"/>
    <property type="evidence" value="ECO:0007669"/>
    <property type="project" value="UniProtKB-KW"/>
</dbReference>
<dbReference type="AlphaFoldDB" id="A0A1E4RJB0"/>